<reference evidence="1" key="1">
    <citation type="submission" date="2022-07" db="EMBL/GenBank/DDBJ databases">
        <title>Genome Sequence of Physisporinus lineatus.</title>
        <authorList>
            <person name="Buettner E."/>
        </authorList>
    </citation>
    <scope>NUCLEOTIDE SEQUENCE</scope>
    <source>
        <strain evidence="1">VT162</strain>
    </source>
</reference>
<sequence length="224" mass="25981">MAPAPPVFQTFSLDFIYGGIPHCVHVHPSFIDQRFRAKLVHLATKGSLNFEDPCRINQMDIRFSDFARNYPALPISERNPEMFGKYTEFPVVSTSQDHITVILWWPGYKKEAHVTLSIVPYETIGSLWVRLHDAVVQWWDLMQDSVPQDSRFKIQENVPFHRVAVCGLEHISGCWYQIKWYHLKSYESDFVPPYKIDQAVLVEDPVFPEPGTNDLDSLFFPHDG</sequence>
<evidence type="ECO:0000313" key="1">
    <source>
        <dbReference type="EMBL" id="KAJ3475209.1"/>
    </source>
</evidence>
<dbReference type="AlphaFoldDB" id="A0AAD5Y8M2"/>
<dbReference type="EMBL" id="JANAWD010000896">
    <property type="protein sequence ID" value="KAJ3475209.1"/>
    <property type="molecule type" value="Genomic_DNA"/>
</dbReference>
<gene>
    <name evidence="1" type="ORF">NLI96_g11983</name>
</gene>
<name>A0AAD5Y8M2_9APHY</name>
<organism evidence="1 2">
    <name type="scientific">Meripilus lineatus</name>
    <dbReference type="NCBI Taxonomy" id="2056292"/>
    <lineage>
        <taxon>Eukaryota</taxon>
        <taxon>Fungi</taxon>
        <taxon>Dikarya</taxon>
        <taxon>Basidiomycota</taxon>
        <taxon>Agaricomycotina</taxon>
        <taxon>Agaricomycetes</taxon>
        <taxon>Polyporales</taxon>
        <taxon>Meripilaceae</taxon>
        <taxon>Meripilus</taxon>
    </lineage>
</organism>
<dbReference type="Proteomes" id="UP001212997">
    <property type="component" value="Unassembled WGS sequence"/>
</dbReference>
<accession>A0AAD5Y8M2</accession>
<keyword evidence="2" id="KW-1185">Reference proteome</keyword>
<comment type="caution">
    <text evidence="1">The sequence shown here is derived from an EMBL/GenBank/DDBJ whole genome shotgun (WGS) entry which is preliminary data.</text>
</comment>
<evidence type="ECO:0000313" key="2">
    <source>
        <dbReference type="Proteomes" id="UP001212997"/>
    </source>
</evidence>
<protein>
    <submittedName>
        <fullName evidence="1">Uncharacterized protein</fullName>
    </submittedName>
</protein>
<proteinExistence type="predicted"/>